<evidence type="ECO:0000256" key="1">
    <source>
        <dbReference type="SAM" id="MobiDB-lite"/>
    </source>
</evidence>
<feature type="transmembrane region" description="Helical" evidence="2">
    <location>
        <begin position="162"/>
        <end position="181"/>
    </location>
</feature>
<comment type="caution">
    <text evidence="3">The sequence shown here is derived from an EMBL/GenBank/DDBJ whole genome shotgun (WGS) entry which is preliminary data.</text>
</comment>
<dbReference type="PANTHER" id="PTHR10151">
    <property type="entry name" value="ECTONUCLEOTIDE PYROPHOSPHATASE/PHOSPHODIESTERASE"/>
    <property type="match status" value="1"/>
</dbReference>
<organism evidence="3 4">
    <name type="scientific">Byssochlamys spectabilis</name>
    <name type="common">Paecilomyces variotii</name>
    <dbReference type="NCBI Taxonomy" id="264951"/>
    <lineage>
        <taxon>Eukaryota</taxon>
        <taxon>Fungi</taxon>
        <taxon>Dikarya</taxon>
        <taxon>Ascomycota</taxon>
        <taxon>Pezizomycotina</taxon>
        <taxon>Eurotiomycetes</taxon>
        <taxon>Eurotiomycetidae</taxon>
        <taxon>Eurotiales</taxon>
        <taxon>Thermoascaceae</taxon>
        <taxon>Paecilomyces</taxon>
    </lineage>
</organism>
<keyword evidence="2" id="KW-1133">Transmembrane helix</keyword>
<dbReference type="GO" id="GO:0047429">
    <property type="term" value="F:nucleoside triphosphate diphosphatase activity"/>
    <property type="evidence" value="ECO:0007669"/>
    <property type="project" value="TreeGrafter"/>
</dbReference>
<gene>
    <name evidence="3" type="ORF">C8Q69DRAFT_506626</name>
</gene>
<feature type="region of interest" description="Disordered" evidence="1">
    <location>
        <begin position="67"/>
        <end position="119"/>
    </location>
</feature>
<dbReference type="VEuPathDB" id="FungiDB:C8Q69DRAFT_506626"/>
<sequence length="721" mass="80714">MPQRPESRSPSLLSPGDYDDDVSSLRSASEQDSDTEDDEFLQGSRTTLELAEHDRKVLEDEEELEKLLTKRGPTQGLRRIFSPGGSSVKIGKKERRQRRREMKAAYRRRNEKPDEEGELMHEMEEGYRDESSGLNTPSSDGEGELLDGFEYKQSKGDLIRKLLLVFSAIAVLFLILLLGAYKASSNFRVSHRPKPLISNGTALFAPTTILISLDGFRADFLNRGLTPTLNNFIAEGVSPKYMLPSFPSVTFPNHYTLVTGLYPESHGVVGNSFWAPEFQEEFHTESSVSTQSKWWNNAEPLWVTAEKQGIHAAIHMWPGSEAHIHDIDPTFYDVYNGSETLPRKVDRVLEYLDLPGEEVESYDGDKRPQFIAAYVPDVDADGHRYGPNSTEIRATIAKADDMLARLFQGIRDRNLTDIVNIVVVSDHGMATTSNERLVQLEDLIDISLVEHLDGWPSRGLRPKRPEDLPILQEQLEKAKADYADKVEIYSRDTMPERYHFSNNERIAPLWVIPKTGWAVVERPDFDAEKALETGEVYRPRGVHGYDHEHPLMRAIFIARGPAFPHQPNSRLEVFQNIEVYNIICNSIGVKPLPNNGTLHLPLQPVGLHSDEGVPAIESPPDPPASVSVNPTTELAPVPSVTSSAVDASATAGNQSSEVDDGEKQGEENEEGDGVVVDGDDDHDDTASQDTTWWGKMMDKLESFKEWASEFIQSKTDNEAPK</sequence>
<dbReference type="Proteomes" id="UP000283841">
    <property type="component" value="Unassembled WGS sequence"/>
</dbReference>
<keyword evidence="2" id="KW-0812">Transmembrane</keyword>
<evidence type="ECO:0000256" key="2">
    <source>
        <dbReference type="SAM" id="Phobius"/>
    </source>
</evidence>
<dbReference type="AlphaFoldDB" id="A0A443HX84"/>
<feature type="compositionally biased region" description="Acidic residues" evidence="1">
    <location>
        <begin position="667"/>
        <end position="683"/>
    </location>
</feature>
<dbReference type="GO" id="GO:0017111">
    <property type="term" value="F:ribonucleoside triphosphate phosphatase activity"/>
    <property type="evidence" value="ECO:0007669"/>
    <property type="project" value="TreeGrafter"/>
</dbReference>
<keyword evidence="2" id="KW-0472">Membrane</keyword>
<feature type="compositionally biased region" description="Acidic residues" evidence="1">
    <location>
        <begin position="31"/>
        <end position="40"/>
    </location>
</feature>
<name>A0A443HX84_BYSSP</name>
<dbReference type="RefSeq" id="XP_028486080.1">
    <property type="nucleotide sequence ID" value="XM_028632820.1"/>
</dbReference>
<dbReference type="Gene3D" id="3.30.1360.180">
    <property type="match status" value="1"/>
</dbReference>
<dbReference type="InterPro" id="IPR017850">
    <property type="entry name" value="Alkaline_phosphatase_core_sf"/>
</dbReference>
<dbReference type="Pfam" id="PF01663">
    <property type="entry name" value="Phosphodiest"/>
    <property type="match status" value="1"/>
</dbReference>
<dbReference type="Gene3D" id="3.40.720.10">
    <property type="entry name" value="Alkaline Phosphatase, subunit A"/>
    <property type="match status" value="1"/>
</dbReference>
<keyword evidence="4" id="KW-1185">Reference proteome</keyword>
<feature type="compositionally biased region" description="Basic residues" evidence="1">
    <location>
        <begin position="90"/>
        <end position="110"/>
    </location>
</feature>
<dbReference type="FunFam" id="3.30.1360.180:FF:000003">
    <property type="entry name" value="Type I phosphodiesterase/nucleotide pyrophosphatase family protein"/>
    <property type="match status" value="1"/>
</dbReference>
<dbReference type="CDD" id="cd16018">
    <property type="entry name" value="Enpp"/>
    <property type="match status" value="1"/>
</dbReference>
<accession>A0A443HX84</accession>
<protein>
    <submittedName>
        <fullName evidence="3">Type I phosphodiesterase/nucleotide pyrophosphatase</fullName>
    </submittedName>
</protein>
<feature type="region of interest" description="Disordered" evidence="1">
    <location>
        <begin position="609"/>
        <end position="693"/>
    </location>
</feature>
<dbReference type="STRING" id="264951.A0A443HX84"/>
<feature type="compositionally biased region" description="Low complexity" evidence="1">
    <location>
        <begin position="1"/>
        <end position="15"/>
    </location>
</feature>
<dbReference type="GO" id="GO:0009141">
    <property type="term" value="P:nucleoside triphosphate metabolic process"/>
    <property type="evidence" value="ECO:0007669"/>
    <property type="project" value="TreeGrafter"/>
</dbReference>
<dbReference type="InterPro" id="IPR002591">
    <property type="entry name" value="Phosphodiest/P_Trfase"/>
</dbReference>
<evidence type="ECO:0000313" key="3">
    <source>
        <dbReference type="EMBL" id="RWQ96435.1"/>
    </source>
</evidence>
<evidence type="ECO:0000313" key="4">
    <source>
        <dbReference type="Proteomes" id="UP000283841"/>
    </source>
</evidence>
<feature type="region of interest" description="Disordered" evidence="1">
    <location>
        <begin position="1"/>
        <end position="54"/>
    </location>
</feature>
<dbReference type="EMBL" id="RCNU01000004">
    <property type="protein sequence ID" value="RWQ96435.1"/>
    <property type="molecule type" value="Genomic_DNA"/>
</dbReference>
<proteinExistence type="predicted"/>
<reference evidence="3 4" key="1">
    <citation type="journal article" date="2018" name="Front. Microbiol.">
        <title>Genomic and genetic insights into a cosmopolitan fungus, Paecilomyces variotii (Eurotiales).</title>
        <authorList>
            <person name="Urquhart A.S."/>
            <person name="Mondo S.J."/>
            <person name="Makela M.R."/>
            <person name="Hane J.K."/>
            <person name="Wiebenga A."/>
            <person name="He G."/>
            <person name="Mihaltcheva S."/>
            <person name="Pangilinan J."/>
            <person name="Lipzen A."/>
            <person name="Barry K."/>
            <person name="de Vries R.P."/>
            <person name="Grigoriev I.V."/>
            <person name="Idnurm A."/>
        </authorList>
    </citation>
    <scope>NUCLEOTIDE SEQUENCE [LARGE SCALE GENOMIC DNA]</scope>
    <source>
        <strain evidence="3 4">CBS 101075</strain>
    </source>
</reference>
<feature type="compositionally biased region" description="Low complexity" evidence="1">
    <location>
        <begin position="635"/>
        <end position="651"/>
    </location>
</feature>
<dbReference type="SUPFAM" id="SSF53649">
    <property type="entry name" value="Alkaline phosphatase-like"/>
    <property type="match status" value="1"/>
</dbReference>
<dbReference type="GeneID" id="39602097"/>
<dbReference type="PANTHER" id="PTHR10151:SF120">
    <property type="entry name" value="BIS(5'-ADENOSYL)-TRIPHOSPHATASE"/>
    <property type="match status" value="1"/>
</dbReference>